<evidence type="ECO:0000313" key="2">
    <source>
        <dbReference type="Proteomes" id="UP000031036"/>
    </source>
</evidence>
<accession>A0A0B2V4P4</accession>
<keyword evidence="2" id="KW-1185">Reference proteome</keyword>
<evidence type="ECO:0000313" key="1">
    <source>
        <dbReference type="EMBL" id="KHN78396.1"/>
    </source>
</evidence>
<sequence length="85" mass="9612">MLFTTGHDTQPAACSDAILVGKHIWKHSSDTARSSIRHRLSIEAFMMHIHGTLARQHPSTARQVSFYSKRNRTETRGALAVVRRD</sequence>
<gene>
    <name evidence="1" type="ORF">Tcan_06951</name>
</gene>
<dbReference type="EMBL" id="JPKZ01002100">
    <property type="protein sequence ID" value="KHN78396.1"/>
    <property type="molecule type" value="Genomic_DNA"/>
</dbReference>
<proteinExistence type="predicted"/>
<name>A0A0B2V4P4_TOXCA</name>
<organism evidence="1 2">
    <name type="scientific">Toxocara canis</name>
    <name type="common">Canine roundworm</name>
    <dbReference type="NCBI Taxonomy" id="6265"/>
    <lineage>
        <taxon>Eukaryota</taxon>
        <taxon>Metazoa</taxon>
        <taxon>Ecdysozoa</taxon>
        <taxon>Nematoda</taxon>
        <taxon>Chromadorea</taxon>
        <taxon>Rhabditida</taxon>
        <taxon>Spirurina</taxon>
        <taxon>Ascaridomorpha</taxon>
        <taxon>Ascaridoidea</taxon>
        <taxon>Toxocaridae</taxon>
        <taxon>Toxocara</taxon>
    </lineage>
</organism>
<protein>
    <submittedName>
        <fullName evidence="1">Uncharacterized protein</fullName>
    </submittedName>
</protein>
<dbReference type="AlphaFoldDB" id="A0A0B2V4P4"/>
<comment type="caution">
    <text evidence="1">The sequence shown here is derived from an EMBL/GenBank/DDBJ whole genome shotgun (WGS) entry which is preliminary data.</text>
</comment>
<dbReference type="Proteomes" id="UP000031036">
    <property type="component" value="Unassembled WGS sequence"/>
</dbReference>
<reference evidence="1 2" key="1">
    <citation type="submission" date="2014-11" db="EMBL/GenBank/DDBJ databases">
        <title>Genetic blueprint of the zoonotic pathogen Toxocara canis.</title>
        <authorList>
            <person name="Zhu X.-Q."/>
            <person name="Korhonen P.K."/>
            <person name="Cai H."/>
            <person name="Young N.D."/>
            <person name="Nejsum P."/>
            <person name="von Samson-Himmelstjerna G."/>
            <person name="Boag P.R."/>
            <person name="Tan P."/>
            <person name="Li Q."/>
            <person name="Min J."/>
            <person name="Yang Y."/>
            <person name="Wang X."/>
            <person name="Fang X."/>
            <person name="Hall R.S."/>
            <person name="Hofmann A."/>
            <person name="Sternberg P.W."/>
            <person name="Jex A.R."/>
            <person name="Gasser R.B."/>
        </authorList>
    </citation>
    <scope>NUCLEOTIDE SEQUENCE [LARGE SCALE GENOMIC DNA]</scope>
    <source>
        <strain evidence="1">PN_DK_2014</strain>
    </source>
</reference>